<dbReference type="InParanoid" id="A0A0C3IRN8"/>
<keyword evidence="1" id="KW-0472">Membrane</keyword>
<evidence type="ECO:0000256" key="1">
    <source>
        <dbReference type="SAM" id="Phobius"/>
    </source>
</evidence>
<sequence>MSDVSFGFHLRPQFNIGNVPIWIFGDFAITSLIVAEICGSIWNSALVPILMLLSVRQLID</sequence>
<name>A0A0C3IRN8_PISTI</name>
<organism evidence="2 3">
    <name type="scientific">Pisolithus tinctorius Marx 270</name>
    <dbReference type="NCBI Taxonomy" id="870435"/>
    <lineage>
        <taxon>Eukaryota</taxon>
        <taxon>Fungi</taxon>
        <taxon>Dikarya</taxon>
        <taxon>Basidiomycota</taxon>
        <taxon>Agaricomycotina</taxon>
        <taxon>Agaricomycetes</taxon>
        <taxon>Agaricomycetidae</taxon>
        <taxon>Boletales</taxon>
        <taxon>Sclerodermatineae</taxon>
        <taxon>Pisolithaceae</taxon>
        <taxon>Pisolithus</taxon>
    </lineage>
</organism>
<reference evidence="3" key="2">
    <citation type="submission" date="2015-01" db="EMBL/GenBank/DDBJ databases">
        <title>Evolutionary Origins and Diversification of the Mycorrhizal Mutualists.</title>
        <authorList>
            <consortium name="DOE Joint Genome Institute"/>
            <consortium name="Mycorrhizal Genomics Consortium"/>
            <person name="Kohler A."/>
            <person name="Kuo A."/>
            <person name="Nagy L.G."/>
            <person name="Floudas D."/>
            <person name="Copeland A."/>
            <person name="Barry K.W."/>
            <person name="Cichocki N."/>
            <person name="Veneault-Fourrey C."/>
            <person name="LaButti K."/>
            <person name="Lindquist E.A."/>
            <person name="Lipzen A."/>
            <person name="Lundell T."/>
            <person name="Morin E."/>
            <person name="Murat C."/>
            <person name="Riley R."/>
            <person name="Ohm R."/>
            <person name="Sun H."/>
            <person name="Tunlid A."/>
            <person name="Henrissat B."/>
            <person name="Grigoriev I.V."/>
            <person name="Hibbett D.S."/>
            <person name="Martin F."/>
        </authorList>
    </citation>
    <scope>NUCLEOTIDE SEQUENCE [LARGE SCALE GENOMIC DNA]</scope>
    <source>
        <strain evidence="3">Marx 270</strain>
    </source>
</reference>
<dbReference type="Proteomes" id="UP000054217">
    <property type="component" value="Unassembled WGS sequence"/>
</dbReference>
<proteinExistence type="predicted"/>
<dbReference type="HOGENOM" id="CLU_2942782_0_0_1"/>
<keyword evidence="3" id="KW-1185">Reference proteome</keyword>
<keyword evidence="1" id="KW-0812">Transmembrane</keyword>
<keyword evidence="1" id="KW-1133">Transmembrane helix</keyword>
<accession>A0A0C3IRN8</accession>
<evidence type="ECO:0000313" key="3">
    <source>
        <dbReference type="Proteomes" id="UP000054217"/>
    </source>
</evidence>
<feature type="transmembrane region" description="Helical" evidence="1">
    <location>
        <begin position="20"/>
        <end position="53"/>
    </location>
</feature>
<protein>
    <submittedName>
        <fullName evidence="2">Uncharacterized protein</fullName>
    </submittedName>
</protein>
<dbReference type="EMBL" id="KN832003">
    <property type="protein sequence ID" value="KIN99592.1"/>
    <property type="molecule type" value="Genomic_DNA"/>
</dbReference>
<dbReference type="AlphaFoldDB" id="A0A0C3IRN8"/>
<reference evidence="2 3" key="1">
    <citation type="submission" date="2014-04" db="EMBL/GenBank/DDBJ databases">
        <authorList>
            <consortium name="DOE Joint Genome Institute"/>
            <person name="Kuo A."/>
            <person name="Kohler A."/>
            <person name="Costa M.D."/>
            <person name="Nagy L.G."/>
            <person name="Floudas D."/>
            <person name="Copeland A."/>
            <person name="Barry K.W."/>
            <person name="Cichocki N."/>
            <person name="Veneault-Fourrey C."/>
            <person name="LaButti K."/>
            <person name="Lindquist E.A."/>
            <person name="Lipzen A."/>
            <person name="Lundell T."/>
            <person name="Morin E."/>
            <person name="Murat C."/>
            <person name="Sun H."/>
            <person name="Tunlid A."/>
            <person name="Henrissat B."/>
            <person name="Grigoriev I.V."/>
            <person name="Hibbett D.S."/>
            <person name="Martin F."/>
            <person name="Nordberg H.P."/>
            <person name="Cantor M.N."/>
            <person name="Hua S.X."/>
        </authorList>
    </citation>
    <scope>NUCLEOTIDE SEQUENCE [LARGE SCALE GENOMIC DNA]</scope>
    <source>
        <strain evidence="2 3">Marx 270</strain>
    </source>
</reference>
<gene>
    <name evidence="2" type="ORF">M404DRAFT_1004534</name>
</gene>
<evidence type="ECO:0000313" key="2">
    <source>
        <dbReference type="EMBL" id="KIN99592.1"/>
    </source>
</evidence>